<gene>
    <name evidence="1" type="ORF">PHACADRAFT_158734</name>
</gene>
<evidence type="ECO:0000313" key="1">
    <source>
        <dbReference type="EMBL" id="EKM57696.1"/>
    </source>
</evidence>
<dbReference type="InParanoid" id="K5V4Y6"/>
<evidence type="ECO:0000313" key="2">
    <source>
        <dbReference type="Proteomes" id="UP000008370"/>
    </source>
</evidence>
<name>K5V4Y6_PHACS</name>
<dbReference type="Proteomes" id="UP000008370">
    <property type="component" value="Unassembled WGS sequence"/>
</dbReference>
<accession>K5V4Y6</accession>
<dbReference type="GeneID" id="18909112"/>
<keyword evidence="2" id="KW-1185">Reference proteome</keyword>
<dbReference type="HOGENOM" id="CLU_2334335_0_0_1"/>
<reference evidence="1 2" key="1">
    <citation type="journal article" date="2012" name="BMC Genomics">
        <title>Comparative genomics of the white-rot fungi, Phanerochaete carnosa and P. chrysosporium, to elucidate the genetic basis of the distinct wood types they colonize.</title>
        <authorList>
            <person name="Suzuki H."/>
            <person name="MacDonald J."/>
            <person name="Syed K."/>
            <person name="Salamov A."/>
            <person name="Hori C."/>
            <person name="Aerts A."/>
            <person name="Henrissat B."/>
            <person name="Wiebenga A."/>
            <person name="vanKuyk P.A."/>
            <person name="Barry K."/>
            <person name="Lindquist E."/>
            <person name="LaButti K."/>
            <person name="Lapidus A."/>
            <person name="Lucas S."/>
            <person name="Coutinho P."/>
            <person name="Gong Y."/>
            <person name="Samejima M."/>
            <person name="Mahadevan R."/>
            <person name="Abou-Zaid M."/>
            <person name="de Vries R.P."/>
            <person name="Igarashi K."/>
            <person name="Yadav J.S."/>
            <person name="Grigoriev I.V."/>
            <person name="Master E.R."/>
        </authorList>
    </citation>
    <scope>NUCLEOTIDE SEQUENCE [LARGE SCALE GENOMIC DNA]</scope>
    <source>
        <strain evidence="1 2">HHB-10118-sp</strain>
    </source>
</reference>
<sequence>MSKTQESGPEVPLSTMPYPPLHADKRFVVLSDWLVPFMVRPDGLYTFLLLFHLLEACADPVAWELLPLPCTNAPIVPASDPPSHPSICADVQHASIIY</sequence>
<proteinExistence type="predicted"/>
<protein>
    <submittedName>
        <fullName evidence="1">Uncharacterized protein</fullName>
    </submittedName>
</protein>
<dbReference type="AlphaFoldDB" id="K5V4Y6"/>
<dbReference type="RefSeq" id="XP_007393042.1">
    <property type="nucleotide sequence ID" value="XM_007392980.1"/>
</dbReference>
<dbReference type="KEGG" id="pco:PHACADRAFT_158734"/>
<organism evidence="1 2">
    <name type="scientific">Phanerochaete carnosa (strain HHB-10118-sp)</name>
    <name type="common">White-rot fungus</name>
    <name type="synonym">Peniophora carnosa</name>
    <dbReference type="NCBI Taxonomy" id="650164"/>
    <lineage>
        <taxon>Eukaryota</taxon>
        <taxon>Fungi</taxon>
        <taxon>Dikarya</taxon>
        <taxon>Basidiomycota</taxon>
        <taxon>Agaricomycotina</taxon>
        <taxon>Agaricomycetes</taxon>
        <taxon>Polyporales</taxon>
        <taxon>Phanerochaetaceae</taxon>
        <taxon>Phanerochaete</taxon>
    </lineage>
</organism>
<dbReference type="EMBL" id="JH930470">
    <property type="protein sequence ID" value="EKM57696.1"/>
    <property type="molecule type" value="Genomic_DNA"/>
</dbReference>